<dbReference type="InterPro" id="IPR051013">
    <property type="entry name" value="MBL_superfamily_lactonases"/>
</dbReference>
<evidence type="ECO:0000256" key="2">
    <source>
        <dbReference type="ARBA" id="ARBA00022723"/>
    </source>
</evidence>
<comment type="similarity">
    <text evidence="1">Belongs to the metallo-beta-lactamase superfamily.</text>
</comment>
<dbReference type="Pfam" id="PF00753">
    <property type="entry name" value="Lactamase_B"/>
    <property type="match status" value="1"/>
</dbReference>
<organism evidence="6 7">
    <name type="scientific">Natronogracilivirga saccharolytica</name>
    <dbReference type="NCBI Taxonomy" id="2812953"/>
    <lineage>
        <taxon>Bacteria</taxon>
        <taxon>Pseudomonadati</taxon>
        <taxon>Balneolota</taxon>
        <taxon>Balneolia</taxon>
        <taxon>Balneolales</taxon>
        <taxon>Cyclonatronaceae</taxon>
        <taxon>Natronogracilivirga</taxon>
    </lineage>
</organism>
<keyword evidence="7" id="KW-1185">Reference proteome</keyword>
<dbReference type="SMART" id="SM00849">
    <property type="entry name" value="Lactamase_B"/>
    <property type="match status" value="1"/>
</dbReference>
<evidence type="ECO:0000313" key="6">
    <source>
        <dbReference type="EMBL" id="MBP3193608.1"/>
    </source>
</evidence>
<dbReference type="InterPro" id="IPR001279">
    <property type="entry name" value="Metallo-B-lactamas"/>
</dbReference>
<dbReference type="GO" id="GO:0046872">
    <property type="term" value="F:metal ion binding"/>
    <property type="evidence" value="ECO:0007669"/>
    <property type="project" value="UniProtKB-KW"/>
</dbReference>
<dbReference type="AlphaFoldDB" id="A0A8J7RP50"/>
<evidence type="ECO:0000256" key="3">
    <source>
        <dbReference type="ARBA" id="ARBA00022801"/>
    </source>
</evidence>
<dbReference type="PANTHER" id="PTHR42978:SF6">
    <property type="entry name" value="QUORUM-QUENCHING LACTONASE YTNP-RELATED"/>
    <property type="match status" value="1"/>
</dbReference>
<evidence type="ECO:0000256" key="4">
    <source>
        <dbReference type="ARBA" id="ARBA00022833"/>
    </source>
</evidence>
<protein>
    <submittedName>
        <fullName evidence="6">MBL fold metallo-hydrolase</fullName>
    </submittedName>
</protein>
<reference evidence="6" key="1">
    <citation type="submission" date="2021-02" db="EMBL/GenBank/DDBJ databases">
        <title>Natronogracilivirga saccharolytica gen. nov. sp. nov. a new anaerobic, haloalkiliphilic carbohydrate-fermenting bacterium from soda lake and proposing of Cyclonatronumiaceae fam. nov. in the phylum Balneolaeota.</title>
        <authorList>
            <person name="Zhilina T.N."/>
            <person name="Sorokin D.Y."/>
            <person name="Zavarzina D.G."/>
            <person name="Toshchakov S.V."/>
            <person name="Kublanov I.V."/>
        </authorList>
    </citation>
    <scope>NUCLEOTIDE SEQUENCE</scope>
    <source>
        <strain evidence="6">Z-1702</strain>
    </source>
</reference>
<gene>
    <name evidence="6" type="ORF">NATSA_13105</name>
</gene>
<sequence>MIASLHEGTFSVGRDEKFVPIDPGDQPERGALKLALNPFLIHNDNLTALIDAGPGPFGPLDHYELLNRNLEEHGLAPDDIQQVFLSHLHMDHIGGLLHEQFGAFALTFPNAEIWLSGEDWRRFVANAEEKGHDATSRWALFLETHAELRFADEESPGTDQIEMKTIGGHTRYHQGIFYDGPEGKAMMLGDVLGRPEAVNRKFSAKFDFDGAKSQEMRNKYLQMALQEEYFILTYHGGNGAILRLTGYDSKKGYDIQHITSGRLGNAS</sequence>
<dbReference type="SUPFAM" id="SSF56281">
    <property type="entry name" value="Metallo-hydrolase/oxidoreductase"/>
    <property type="match status" value="1"/>
</dbReference>
<dbReference type="Proteomes" id="UP000673975">
    <property type="component" value="Unassembled WGS sequence"/>
</dbReference>
<name>A0A8J7RP50_9BACT</name>
<keyword evidence="2" id="KW-0479">Metal-binding</keyword>
<keyword evidence="4" id="KW-0862">Zinc</keyword>
<evidence type="ECO:0000256" key="1">
    <source>
        <dbReference type="ARBA" id="ARBA00007749"/>
    </source>
</evidence>
<dbReference type="InterPro" id="IPR036866">
    <property type="entry name" value="RibonucZ/Hydroxyglut_hydro"/>
</dbReference>
<proteinExistence type="inferred from homology"/>
<comment type="caution">
    <text evidence="6">The sequence shown here is derived from an EMBL/GenBank/DDBJ whole genome shotgun (WGS) entry which is preliminary data.</text>
</comment>
<dbReference type="Gene3D" id="3.60.15.10">
    <property type="entry name" value="Ribonuclease Z/Hydroxyacylglutathione hydrolase-like"/>
    <property type="match status" value="1"/>
</dbReference>
<dbReference type="RefSeq" id="WP_210513065.1">
    <property type="nucleotide sequence ID" value="NZ_JAFIDN010000012.1"/>
</dbReference>
<dbReference type="EMBL" id="JAFIDN010000012">
    <property type="protein sequence ID" value="MBP3193608.1"/>
    <property type="molecule type" value="Genomic_DNA"/>
</dbReference>
<evidence type="ECO:0000313" key="7">
    <source>
        <dbReference type="Proteomes" id="UP000673975"/>
    </source>
</evidence>
<evidence type="ECO:0000259" key="5">
    <source>
        <dbReference type="SMART" id="SM00849"/>
    </source>
</evidence>
<feature type="domain" description="Metallo-beta-lactamase" evidence="5">
    <location>
        <begin position="35"/>
        <end position="235"/>
    </location>
</feature>
<accession>A0A8J7RP50</accession>
<keyword evidence="3" id="KW-0378">Hydrolase</keyword>
<dbReference type="GO" id="GO:0016787">
    <property type="term" value="F:hydrolase activity"/>
    <property type="evidence" value="ECO:0007669"/>
    <property type="project" value="UniProtKB-KW"/>
</dbReference>
<dbReference type="PANTHER" id="PTHR42978">
    <property type="entry name" value="QUORUM-QUENCHING LACTONASE YTNP-RELATED-RELATED"/>
    <property type="match status" value="1"/>
</dbReference>